<keyword evidence="3 5" id="KW-0863">Zinc-finger</keyword>
<protein>
    <recommendedName>
        <fullName evidence="7">RING-type domain-containing protein</fullName>
    </recommendedName>
</protein>
<dbReference type="InterPro" id="IPR001370">
    <property type="entry name" value="BIR_rpt"/>
</dbReference>
<feature type="compositionally biased region" description="Polar residues" evidence="6">
    <location>
        <begin position="167"/>
        <end position="185"/>
    </location>
</feature>
<dbReference type="InterPro" id="IPR001841">
    <property type="entry name" value="Znf_RING"/>
</dbReference>
<dbReference type="PANTHER" id="PTHR10044:SF139">
    <property type="entry name" value="DEATH-ASSOCIATED INHIBITOR OF APOPTOSIS 2"/>
    <property type="match status" value="1"/>
</dbReference>
<evidence type="ECO:0000259" key="7">
    <source>
        <dbReference type="PROSITE" id="PS50089"/>
    </source>
</evidence>
<organism evidence="8 9">
    <name type="scientific">Sinanodonta woodiana</name>
    <name type="common">Chinese pond mussel</name>
    <name type="synonym">Anodonta woodiana</name>
    <dbReference type="NCBI Taxonomy" id="1069815"/>
    <lineage>
        <taxon>Eukaryota</taxon>
        <taxon>Metazoa</taxon>
        <taxon>Spiralia</taxon>
        <taxon>Lophotrochozoa</taxon>
        <taxon>Mollusca</taxon>
        <taxon>Bivalvia</taxon>
        <taxon>Autobranchia</taxon>
        <taxon>Heteroconchia</taxon>
        <taxon>Palaeoheterodonta</taxon>
        <taxon>Unionida</taxon>
        <taxon>Unionoidea</taxon>
        <taxon>Unionidae</taxon>
        <taxon>Unioninae</taxon>
        <taxon>Sinanodonta</taxon>
    </lineage>
</organism>
<evidence type="ECO:0000256" key="4">
    <source>
        <dbReference type="ARBA" id="ARBA00022833"/>
    </source>
</evidence>
<evidence type="ECO:0000313" key="8">
    <source>
        <dbReference type="EMBL" id="KAL3882667.1"/>
    </source>
</evidence>
<dbReference type="GO" id="GO:0008270">
    <property type="term" value="F:zinc ion binding"/>
    <property type="evidence" value="ECO:0007669"/>
    <property type="project" value="UniProtKB-KW"/>
</dbReference>
<evidence type="ECO:0000256" key="3">
    <source>
        <dbReference type="ARBA" id="ARBA00022771"/>
    </source>
</evidence>
<name>A0ABD3XCD6_SINWO</name>
<dbReference type="PROSITE" id="PS50143">
    <property type="entry name" value="BIR_REPEAT_2"/>
    <property type="match status" value="2"/>
</dbReference>
<dbReference type="CDD" id="cd16713">
    <property type="entry name" value="RING-HC_BIRC2_3_7"/>
    <property type="match status" value="1"/>
</dbReference>
<evidence type="ECO:0000256" key="5">
    <source>
        <dbReference type="PROSITE-ProRule" id="PRU00175"/>
    </source>
</evidence>
<evidence type="ECO:0000313" key="9">
    <source>
        <dbReference type="Proteomes" id="UP001634394"/>
    </source>
</evidence>
<dbReference type="SUPFAM" id="SSF57924">
    <property type="entry name" value="Inhibitor of apoptosis (IAP) repeat"/>
    <property type="match status" value="2"/>
</dbReference>
<dbReference type="PANTHER" id="PTHR10044">
    <property type="entry name" value="INHIBITOR OF APOPTOSIS"/>
    <property type="match status" value="1"/>
</dbReference>
<evidence type="ECO:0000256" key="2">
    <source>
        <dbReference type="ARBA" id="ARBA00022723"/>
    </source>
</evidence>
<gene>
    <name evidence="8" type="ORF">ACJMK2_028985</name>
</gene>
<feature type="compositionally biased region" description="Polar residues" evidence="6">
    <location>
        <begin position="496"/>
        <end position="505"/>
    </location>
</feature>
<accession>A0ABD3XCD6</accession>
<dbReference type="AlphaFoldDB" id="A0ABD3XCD6"/>
<sequence>MARPEDTDDIFPNCPLSSLHSYVGEIVKPTSMDNMRERMKSEWARYISFGTFPRSSPVQPTRLTQSGFYYSGTGDQTICFACGLNCQNWKEGDSPFDVHKRLSPDCSFVNGIMNGNIPIRNRVTDFVPHTNSATAFDVQNDKVTYVNSGSENKSSDKKKERCALSEMETSNTMGTENSETPTNSVYTCSPSAQVEKKETYNTRNILSERFNREQEQIQNDIQVNERLVSSNENNGSILSNTMTYELVTSESAHAKDRPPSNINNTLGVCFEKPKYPYYSMLTSRLESFRGWPSYVKQKPTDLAVAGFYYVGVDDCVRCFFCGGGLKSWEEGDDTWEEHARWYPECAFLKQSMGEDFVLRQMAGINLRSNETLETESSKSAASENNSQNELCHAALGSEAREVLPEDPMDYPSSQSVVSIGYSTDMVKKAVQMLIRRNGHSKFSSTELMEVMFELEENESNLHVSENTDPINDMAQVPVEVTIEHKISSAKVPNADGNKQSNSNSQHRNHVEKEKNNHSSQNRLSSKEMESLLQQNQELKDQMACKICMVNEACIVFLPCRHMMACPQCAPALIKCPICRLLVRGTVRAYIS</sequence>
<dbReference type="PROSITE" id="PS50089">
    <property type="entry name" value="ZF_RING_2"/>
    <property type="match status" value="1"/>
</dbReference>
<dbReference type="InterPro" id="IPR050784">
    <property type="entry name" value="IAP"/>
</dbReference>
<evidence type="ECO:0000256" key="6">
    <source>
        <dbReference type="SAM" id="MobiDB-lite"/>
    </source>
</evidence>
<dbReference type="CDD" id="cd00022">
    <property type="entry name" value="BIR"/>
    <property type="match status" value="2"/>
</dbReference>
<feature type="compositionally biased region" description="Basic and acidic residues" evidence="6">
    <location>
        <begin position="153"/>
        <end position="163"/>
    </location>
</feature>
<proteinExistence type="inferred from homology"/>
<feature type="domain" description="RING-type" evidence="7">
    <location>
        <begin position="544"/>
        <end position="579"/>
    </location>
</feature>
<comment type="similarity">
    <text evidence="1">Belongs to the IAP family.</text>
</comment>
<dbReference type="SMART" id="SM00238">
    <property type="entry name" value="BIR"/>
    <property type="match status" value="2"/>
</dbReference>
<keyword evidence="4" id="KW-0862">Zinc</keyword>
<evidence type="ECO:0000256" key="1">
    <source>
        <dbReference type="ARBA" id="ARBA00006672"/>
    </source>
</evidence>
<keyword evidence="9" id="KW-1185">Reference proteome</keyword>
<dbReference type="InterPro" id="IPR013083">
    <property type="entry name" value="Znf_RING/FYVE/PHD"/>
</dbReference>
<feature type="region of interest" description="Disordered" evidence="6">
    <location>
        <begin position="147"/>
        <end position="185"/>
    </location>
</feature>
<dbReference type="FunFam" id="1.10.1170.10:FF:000002">
    <property type="entry name" value="Baculoviral IAP repeat containing 7"/>
    <property type="match status" value="1"/>
</dbReference>
<dbReference type="Gene3D" id="3.30.40.10">
    <property type="entry name" value="Zinc/RING finger domain, C3HC4 (zinc finger)"/>
    <property type="match status" value="1"/>
</dbReference>
<dbReference type="PROSITE" id="PS01282">
    <property type="entry name" value="BIR_REPEAT_1"/>
    <property type="match status" value="2"/>
</dbReference>
<dbReference type="Pfam" id="PF00653">
    <property type="entry name" value="BIR"/>
    <property type="match status" value="2"/>
</dbReference>
<keyword evidence="2" id="KW-0479">Metal-binding</keyword>
<dbReference type="EMBL" id="JBJQND010000003">
    <property type="protein sequence ID" value="KAL3882667.1"/>
    <property type="molecule type" value="Genomic_DNA"/>
</dbReference>
<dbReference type="Pfam" id="PF13920">
    <property type="entry name" value="zf-C3HC4_3"/>
    <property type="match status" value="1"/>
</dbReference>
<reference evidence="8 9" key="1">
    <citation type="submission" date="2024-11" db="EMBL/GenBank/DDBJ databases">
        <title>Chromosome-level genome assembly of the freshwater bivalve Anodonta woodiana.</title>
        <authorList>
            <person name="Chen X."/>
        </authorList>
    </citation>
    <scope>NUCLEOTIDE SEQUENCE [LARGE SCALE GENOMIC DNA]</scope>
    <source>
        <strain evidence="8">MN2024</strain>
        <tissue evidence="8">Gills</tissue>
    </source>
</reference>
<dbReference type="Gene3D" id="1.10.1170.10">
    <property type="entry name" value="Inhibitor Of Apoptosis Protein (2mihbC-IAP-1), Chain A"/>
    <property type="match status" value="2"/>
</dbReference>
<feature type="region of interest" description="Disordered" evidence="6">
    <location>
        <begin position="488"/>
        <end position="529"/>
    </location>
</feature>
<dbReference type="Proteomes" id="UP001634394">
    <property type="component" value="Unassembled WGS sequence"/>
</dbReference>
<comment type="caution">
    <text evidence="8">The sequence shown here is derived from an EMBL/GenBank/DDBJ whole genome shotgun (WGS) entry which is preliminary data.</text>
</comment>